<proteinExistence type="predicted"/>
<reference evidence="1" key="1">
    <citation type="submission" date="2019-10" db="EMBL/GenBank/DDBJ databases">
        <authorList>
            <consortium name="DOE Joint Genome Institute"/>
            <person name="Kuo A."/>
            <person name="Miyauchi S."/>
            <person name="Kiss E."/>
            <person name="Drula E."/>
            <person name="Kohler A."/>
            <person name="Sanchez-Garcia M."/>
            <person name="Andreopoulos B."/>
            <person name="Barry K.W."/>
            <person name="Bonito G."/>
            <person name="Buee M."/>
            <person name="Carver A."/>
            <person name="Chen C."/>
            <person name="Cichocki N."/>
            <person name="Clum A."/>
            <person name="Culley D."/>
            <person name="Crous P.W."/>
            <person name="Fauchery L."/>
            <person name="Girlanda M."/>
            <person name="Hayes R."/>
            <person name="Keri Z."/>
            <person name="LaButti K."/>
            <person name="Lipzen A."/>
            <person name="Lombard V."/>
            <person name="Magnuson J."/>
            <person name="Maillard F."/>
            <person name="Morin E."/>
            <person name="Murat C."/>
            <person name="Nolan M."/>
            <person name="Ohm R."/>
            <person name="Pangilinan J."/>
            <person name="Pereira M."/>
            <person name="Perotto S."/>
            <person name="Peter M."/>
            <person name="Riley R."/>
            <person name="Sitrit Y."/>
            <person name="Stielow B."/>
            <person name="Szollosi G."/>
            <person name="Zifcakova L."/>
            <person name="Stursova M."/>
            <person name="Spatafora J.W."/>
            <person name="Tedersoo L."/>
            <person name="Vaario L.-M."/>
            <person name="Yamada A."/>
            <person name="Yan M."/>
            <person name="Wang P."/>
            <person name="Xu J."/>
            <person name="Bruns T."/>
            <person name="Baldrian P."/>
            <person name="Vilgalys R."/>
            <person name="Henrissat B."/>
            <person name="Grigoriev I.V."/>
            <person name="Hibbett D."/>
            <person name="Nagy L.G."/>
            <person name="Martin F.M."/>
        </authorList>
    </citation>
    <scope>NUCLEOTIDE SEQUENCE</scope>
    <source>
        <strain evidence="1">BED1</strain>
    </source>
</reference>
<organism evidence="1 2">
    <name type="scientific">Boletus edulis BED1</name>
    <dbReference type="NCBI Taxonomy" id="1328754"/>
    <lineage>
        <taxon>Eukaryota</taxon>
        <taxon>Fungi</taxon>
        <taxon>Dikarya</taxon>
        <taxon>Basidiomycota</taxon>
        <taxon>Agaricomycotina</taxon>
        <taxon>Agaricomycetes</taxon>
        <taxon>Agaricomycetidae</taxon>
        <taxon>Boletales</taxon>
        <taxon>Boletineae</taxon>
        <taxon>Boletaceae</taxon>
        <taxon>Boletoideae</taxon>
        <taxon>Boletus</taxon>
    </lineage>
</organism>
<protein>
    <submittedName>
        <fullName evidence="1">Uncharacterized protein</fullName>
    </submittedName>
</protein>
<evidence type="ECO:0000313" key="1">
    <source>
        <dbReference type="EMBL" id="KAF8431968.1"/>
    </source>
</evidence>
<dbReference type="EMBL" id="WHUW01000045">
    <property type="protein sequence ID" value="KAF8431968.1"/>
    <property type="molecule type" value="Genomic_DNA"/>
</dbReference>
<dbReference type="PANTHER" id="PTHR38846:SF1">
    <property type="entry name" value="C3H1-TYPE DOMAIN-CONTAINING PROTEIN"/>
    <property type="match status" value="1"/>
</dbReference>
<reference evidence="1" key="2">
    <citation type="journal article" date="2020" name="Nat. Commun.">
        <title>Large-scale genome sequencing of mycorrhizal fungi provides insights into the early evolution of symbiotic traits.</title>
        <authorList>
            <person name="Miyauchi S."/>
            <person name="Kiss E."/>
            <person name="Kuo A."/>
            <person name="Drula E."/>
            <person name="Kohler A."/>
            <person name="Sanchez-Garcia M."/>
            <person name="Morin E."/>
            <person name="Andreopoulos B."/>
            <person name="Barry K.W."/>
            <person name="Bonito G."/>
            <person name="Buee M."/>
            <person name="Carver A."/>
            <person name="Chen C."/>
            <person name="Cichocki N."/>
            <person name="Clum A."/>
            <person name="Culley D."/>
            <person name="Crous P.W."/>
            <person name="Fauchery L."/>
            <person name="Girlanda M."/>
            <person name="Hayes R.D."/>
            <person name="Keri Z."/>
            <person name="LaButti K."/>
            <person name="Lipzen A."/>
            <person name="Lombard V."/>
            <person name="Magnuson J."/>
            <person name="Maillard F."/>
            <person name="Murat C."/>
            <person name="Nolan M."/>
            <person name="Ohm R.A."/>
            <person name="Pangilinan J."/>
            <person name="Pereira M.F."/>
            <person name="Perotto S."/>
            <person name="Peter M."/>
            <person name="Pfister S."/>
            <person name="Riley R."/>
            <person name="Sitrit Y."/>
            <person name="Stielow J.B."/>
            <person name="Szollosi G."/>
            <person name="Zifcakova L."/>
            <person name="Stursova M."/>
            <person name="Spatafora J.W."/>
            <person name="Tedersoo L."/>
            <person name="Vaario L.M."/>
            <person name="Yamada A."/>
            <person name="Yan M."/>
            <person name="Wang P."/>
            <person name="Xu J."/>
            <person name="Bruns T."/>
            <person name="Baldrian P."/>
            <person name="Vilgalys R."/>
            <person name="Dunand C."/>
            <person name="Henrissat B."/>
            <person name="Grigoriev I.V."/>
            <person name="Hibbett D."/>
            <person name="Nagy L.G."/>
            <person name="Martin F.M."/>
        </authorList>
    </citation>
    <scope>NUCLEOTIDE SEQUENCE</scope>
    <source>
        <strain evidence="1">BED1</strain>
    </source>
</reference>
<dbReference type="AlphaFoldDB" id="A0AAD4GAE7"/>
<accession>A0AAD4GAE7</accession>
<dbReference type="Proteomes" id="UP001194468">
    <property type="component" value="Unassembled WGS sequence"/>
</dbReference>
<comment type="caution">
    <text evidence="1">The sequence shown here is derived from an EMBL/GenBank/DDBJ whole genome shotgun (WGS) entry which is preliminary data.</text>
</comment>
<evidence type="ECO:0000313" key="2">
    <source>
        <dbReference type="Proteomes" id="UP001194468"/>
    </source>
</evidence>
<name>A0AAD4GAE7_BOLED</name>
<gene>
    <name evidence="1" type="ORF">L210DRAFT_1060248</name>
</gene>
<sequence length="209" mass="24588">MSAVSFSNSPHHDTPLSVLVYFQPRIRKNQKRGRKYRRHTPQSPLEAFFGSYYPQFEYDATESASHEFYRLCDEFGWDRDDSEREDAHREFKNALVNNLTKSMERTKRILQGGKTYVTSWTLIRSRTIWRHAICATHVNLVDLVDRDVTGQDVQVFRSERKLSEYTRMTGKYFPKENALYPPQDQPTSLNGDFIPARVFLSRSETELHV</sequence>
<dbReference type="PANTHER" id="PTHR38846">
    <property type="entry name" value="C3H1-TYPE DOMAIN-CONTAINING PROTEIN"/>
    <property type="match status" value="1"/>
</dbReference>
<keyword evidence="2" id="KW-1185">Reference proteome</keyword>